<accession>A0A5J4YQI8</accession>
<evidence type="ECO:0000313" key="3">
    <source>
        <dbReference type="EMBL" id="KAA8493536.1"/>
    </source>
</evidence>
<evidence type="ECO:0000256" key="1">
    <source>
        <dbReference type="SAM" id="MobiDB-lite"/>
    </source>
</evidence>
<evidence type="ECO:0000259" key="2">
    <source>
        <dbReference type="Pfam" id="PF09734"/>
    </source>
</evidence>
<feature type="region of interest" description="Disordered" evidence="1">
    <location>
        <begin position="1"/>
        <end position="41"/>
    </location>
</feature>
<dbReference type="PANTHER" id="PTHR13230">
    <property type="entry name" value="GENERAL TRANSCRIPTION FACTOR IIIC, POLYPEPTIDE 5"/>
    <property type="match status" value="1"/>
</dbReference>
<comment type="caution">
    <text evidence="3">The sequence shown here is derived from an EMBL/GenBank/DDBJ whole genome shotgun (WGS) entry which is preliminary data.</text>
</comment>
<gene>
    <name evidence="3" type="ORF">FVE85_4673</name>
</gene>
<dbReference type="GO" id="GO:0001002">
    <property type="term" value="F:RNA polymerase III type 1 promoter sequence-specific DNA binding"/>
    <property type="evidence" value="ECO:0007669"/>
    <property type="project" value="TreeGrafter"/>
</dbReference>
<dbReference type="PANTHER" id="PTHR13230:SF5">
    <property type="entry name" value="GENERAL TRANSCRIPTION FACTOR 3C POLYPEPTIDE 5"/>
    <property type="match status" value="1"/>
</dbReference>
<dbReference type="GO" id="GO:0000127">
    <property type="term" value="C:transcription factor TFIIIC complex"/>
    <property type="evidence" value="ECO:0007669"/>
    <property type="project" value="InterPro"/>
</dbReference>
<evidence type="ECO:0000313" key="4">
    <source>
        <dbReference type="Proteomes" id="UP000324585"/>
    </source>
</evidence>
<dbReference type="EMBL" id="VRMN01000006">
    <property type="protein sequence ID" value="KAA8493536.1"/>
    <property type="molecule type" value="Genomic_DNA"/>
</dbReference>
<dbReference type="GO" id="GO:0001003">
    <property type="term" value="F:RNA polymerase III type 2 promoter sequence-specific DNA binding"/>
    <property type="evidence" value="ECO:0007669"/>
    <property type="project" value="TreeGrafter"/>
</dbReference>
<sequence>MRMRIRIPVPIPTQASTDQSSTAQNKRGGGGVDKTTQPASRVDAPPLLQVHLPGVLQDSNRPWNAVLALGGHEALLRAYEDGQAASLRLSFDAAPPRVPKFETQQELLDWEKRHEHELREHTLGTRRTVLSAPKVVLYRHDGSTANRMVALLKLQACSCDKVYGYQVVGIALQSIEFLKYLADFQYLTKNPSRYSNTREYVRKAFDQVIAMYERSPFAPYSEYGMDVVNGPAQSSDDLSDLLEALSFGRGMGYVERDFKVPRAQSVLRPMQTKLWERANDFVVVASNSLTVPTDILGHRIVGIKQKPLIDHLPRMQALLGTQPKLWTQQEIESHFASDSSLVDMTRKLLRFCVYTFEPRCAFAPPLLIPLGVDPRKDAQVYRVYQLLKIRVENLDELARAALTIRPECAEAMYTELNPDCRDRSHTVGNGSLTDFVTAALEDRAVRGPRLERLPKDASCLSFVLNQVSCLQEQVFAATYSQAFESKNERGFFDPVSWEKLRASVCDKISELVVEEFGCEAATKLVERFRRRHSAALPNTQNWWEMETDVNTSQTENARESQCIVGNKATGEAQDIRNDGDDVMVIETFDMEGASESDE</sequence>
<feature type="domain" description="Transcription factor IIIC subunit 5 HTH" evidence="2">
    <location>
        <begin position="283"/>
        <end position="390"/>
    </location>
</feature>
<dbReference type="Proteomes" id="UP000324585">
    <property type="component" value="Unassembled WGS sequence"/>
</dbReference>
<proteinExistence type="predicted"/>
<feature type="compositionally biased region" description="Polar residues" evidence="1">
    <location>
        <begin position="13"/>
        <end position="25"/>
    </location>
</feature>
<reference evidence="4" key="1">
    <citation type="journal article" date="2019" name="Nat. Commun.">
        <title>Expansion of phycobilisome linker gene families in mesophilic red algae.</title>
        <authorList>
            <person name="Lee J."/>
            <person name="Kim D."/>
            <person name="Bhattacharya D."/>
            <person name="Yoon H.S."/>
        </authorList>
    </citation>
    <scope>NUCLEOTIDE SEQUENCE [LARGE SCALE GENOMIC DNA]</scope>
    <source>
        <strain evidence="4">CCMP 1328</strain>
    </source>
</reference>
<dbReference type="GO" id="GO:0006384">
    <property type="term" value="P:transcription initiation at RNA polymerase III promoter"/>
    <property type="evidence" value="ECO:0007669"/>
    <property type="project" value="InterPro"/>
</dbReference>
<name>A0A5J4YQI8_PORPP</name>
<dbReference type="InterPro" id="IPR019136">
    <property type="entry name" value="TF_IIIC_su-5_HTH"/>
</dbReference>
<dbReference type="InterPro" id="IPR040454">
    <property type="entry name" value="TF_IIIC_Tfc1/Sfc1"/>
</dbReference>
<dbReference type="AlphaFoldDB" id="A0A5J4YQI8"/>
<keyword evidence="4" id="KW-1185">Reference proteome</keyword>
<organism evidence="3 4">
    <name type="scientific">Porphyridium purpureum</name>
    <name type="common">Red alga</name>
    <name type="synonym">Porphyridium cruentum</name>
    <dbReference type="NCBI Taxonomy" id="35688"/>
    <lineage>
        <taxon>Eukaryota</taxon>
        <taxon>Rhodophyta</taxon>
        <taxon>Bangiophyceae</taxon>
        <taxon>Porphyridiales</taxon>
        <taxon>Porphyridiaceae</taxon>
        <taxon>Porphyridium</taxon>
    </lineage>
</organism>
<dbReference type="Pfam" id="PF09734">
    <property type="entry name" value="Tau95"/>
    <property type="match status" value="1"/>
</dbReference>
<protein>
    <recommendedName>
        <fullName evidence="2">Transcription factor IIIC subunit 5 HTH domain-containing protein</fullName>
    </recommendedName>
</protein>